<dbReference type="STRING" id="29529.SAMN04488122_3668"/>
<dbReference type="AlphaFoldDB" id="A0A1I0S767"/>
<gene>
    <name evidence="1" type="ORF">SAMN04488122_3668</name>
</gene>
<dbReference type="EMBL" id="FOJG01000002">
    <property type="protein sequence ID" value="SEW50040.1"/>
    <property type="molecule type" value="Genomic_DNA"/>
</dbReference>
<dbReference type="OrthoDB" id="9874415at2"/>
<dbReference type="RefSeq" id="WP_143059211.1">
    <property type="nucleotide sequence ID" value="NZ_FOJG01000002.1"/>
</dbReference>
<accession>A0A1I0S767</accession>
<dbReference type="Proteomes" id="UP000199310">
    <property type="component" value="Unassembled WGS sequence"/>
</dbReference>
<reference evidence="2" key="1">
    <citation type="submission" date="2016-10" db="EMBL/GenBank/DDBJ databases">
        <authorList>
            <person name="Varghese N."/>
            <person name="Submissions S."/>
        </authorList>
    </citation>
    <scope>NUCLEOTIDE SEQUENCE [LARGE SCALE GENOMIC DNA]</scope>
    <source>
        <strain evidence="2">DSM 3695</strain>
    </source>
</reference>
<organism evidence="1 2">
    <name type="scientific">Chitinophaga arvensicola</name>
    <dbReference type="NCBI Taxonomy" id="29529"/>
    <lineage>
        <taxon>Bacteria</taxon>
        <taxon>Pseudomonadati</taxon>
        <taxon>Bacteroidota</taxon>
        <taxon>Chitinophagia</taxon>
        <taxon>Chitinophagales</taxon>
        <taxon>Chitinophagaceae</taxon>
        <taxon>Chitinophaga</taxon>
    </lineage>
</organism>
<sequence length="178" mass="20045">MMYRLSLLLLIAAICFSCKKEKNSPQLAGSWQSVVQFYSNGNWEYINVDSIRAAGKFNYVLNSNRTGSFTRMVIPETTTRPVNIPAKWLPGMGSGTVTTGPLQVPFQPKYKTVAGFWEYHAGTKKMVLLDAQRQTLESWEFEEVSDQQMTTPASLLSLPLPLTNVPYSIKARVVFIKK</sequence>
<evidence type="ECO:0000313" key="2">
    <source>
        <dbReference type="Proteomes" id="UP000199310"/>
    </source>
</evidence>
<keyword evidence="2" id="KW-1185">Reference proteome</keyword>
<proteinExistence type="predicted"/>
<name>A0A1I0S767_9BACT</name>
<evidence type="ECO:0000313" key="1">
    <source>
        <dbReference type="EMBL" id="SEW50040.1"/>
    </source>
</evidence>
<protein>
    <submittedName>
        <fullName evidence="1">Uncharacterized protein</fullName>
    </submittedName>
</protein>